<evidence type="ECO:0000256" key="2">
    <source>
        <dbReference type="ARBA" id="ARBA00004725"/>
    </source>
</evidence>
<gene>
    <name evidence="8" type="ORF">S01H1_20210</name>
</gene>
<evidence type="ECO:0000256" key="6">
    <source>
        <dbReference type="ARBA" id="ARBA00023002"/>
    </source>
</evidence>
<name>X0UF76_9ZZZZ</name>
<evidence type="ECO:0000256" key="3">
    <source>
        <dbReference type="ARBA" id="ARBA00022630"/>
    </source>
</evidence>
<evidence type="ECO:0000259" key="7">
    <source>
        <dbReference type="Pfam" id="PF01180"/>
    </source>
</evidence>
<dbReference type="PANTHER" id="PTHR48109">
    <property type="entry name" value="DIHYDROOROTATE DEHYDROGENASE (QUINONE), MITOCHONDRIAL-RELATED"/>
    <property type="match status" value="1"/>
</dbReference>
<dbReference type="InterPro" id="IPR005720">
    <property type="entry name" value="Dihydroorotate_DH_cat"/>
</dbReference>
<dbReference type="PANTHER" id="PTHR48109:SF1">
    <property type="entry name" value="DIHYDROOROTATE DEHYDROGENASE (FUMARATE)"/>
    <property type="match status" value="1"/>
</dbReference>
<dbReference type="InterPro" id="IPR050074">
    <property type="entry name" value="DHO_dehydrogenase"/>
</dbReference>
<keyword evidence="6" id="KW-0560">Oxidoreductase</keyword>
<dbReference type="InterPro" id="IPR013785">
    <property type="entry name" value="Aldolase_TIM"/>
</dbReference>
<keyword evidence="5" id="KW-0665">Pyrimidine biosynthesis</keyword>
<proteinExistence type="predicted"/>
<feature type="non-terminal residue" evidence="8">
    <location>
        <position position="1"/>
    </location>
</feature>
<keyword evidence="3" id="KW-0285">Flavoprotein</keyword>
<evidence type="ECO:0000313" key="8">
    <source>
        <dbReference type="EMBL" id="GAF99032.1"/>
    </source>
</evidence>
<comment type="pathway">
    <text evidence="2">Pyrimidine metabolism; UMP biosynthesis via de novo pathway.</text>
</comment>
<evidence type="ECO:0000256" key="4">
    <source>
        <dbReference type="ARBA" id="ARBA00022643"/>
    </source>
</evidence>
<dbReference type="Gene3D" id="3.20.20.70">
    <property type="entry name" value="Aldolase class I"/>
    <property type="match status" value="1"/>
</dbReference>
<sequence length="135" mass="13973">VSDIAAVAQAAVQTGADVISLINTIPAMAVDITTRRPALKNIVGGMSGPAIKPVGLRSVWQVVRAIDVPVVGGGGIMNARDALEYLLVGARAVQVGTANFVDPMTCINIINGIEDYFNENGIAGLDDWVGTLDVT</sequence>
<dbReference type="EMBL" id="BARS01011024">
    <property type="protein sequence ID" value="GAF99032.1"/>
    <property type="molecule type" value="Genomic_DNA"/>
</dbReference>
<dbReference type="AlphaFoldDB" id="X0UF76"/>
<dbReference type="PROSITE" id="PS00912">
    <property type="entry name" value="DHODEHASE_2"/>
    <property type="match status" value="1"/>
</dbReference>
<dbReference type="Pfam" id="PF01180">
    <property type="entry name" value="DHO_dh"/>
    <property type="match status" value="1"/>
</dbReference>
<comment type="caution">
    <text evidence="8">The sequence shown here is derived from an EMBL/GenBank/DDBJ whole genome shotgun (WGS) entry which is preliminary data.</text>
</comment>
<dbReference type="SUPFAM" id="SSF51395">
    <property type="entry name" value="FMN-linked oxidoreductases"/>
    <property type="match status" value="1"/>
</dbReference>
<dbReference type="GO" id="GO:0044205">
    <property type="term" value="P:'de novo' UMP biosynthetic process"/>
    <property type="evidence" value="ECO:0007669"/>
    <property type="project" value="UniProtKB-UniPathway"/>
</dbReference>
<dbReference type="GO" id="GO:0006207">
    <property type="term" value="P:'de novo' pyrimidine nucleobase biosynthetic process"/>
    <property type="evidence" value="ECO:0007669"/>
    <property type="project" value="InterPro"/>
</dbReference>
<feature type="domain" description="Dihydroorotate dehydrogenase catalytic" evidence="7">
    <location>
        <begin position="1"/>
        <end position="115"/>
    </location>
</feature>
<organism evidence="8">
    <name type="scientific">marine sediment metagenome</name>
    <dbReference type="NCBI Taxonomy" id="412755"/>
    <lineage>
        <taxon>unclassified sequences</taxon>
        <taxon>metagenomes</taxon>
        <taxon>ecological metagenomes</taxon>
    </lineage>
</organism>
<evidence type="ECO:0000256" key="5">
    <source>
        <dbReference type="ARBA" id="ARBA00022975"/>
    </source>
</evidence>
<dbReference type="InterPro" id="IPR001295">
    <property type="entry name" value="Dihydroorotate_DH_CS"/>
</dbReference>
<comment type="cofactor">
    <cofactor evidence="1">
        <name>FMN</name>
        <dbReference type="ChEBI" id="CHEBI:58210"/>
    </cofactor>
</comment>
<protein>
    <recommendedName>
        <fullName evidence="7">Dihydroorotate dehydrogenase catalytic domain-containing protein</fullName>
    </recommendedName>
</protein>
<accession>X0UF76</accession>
<dbReference type="GO" id="GO:0004152">
    <property type="term" value="F:dihydroorotate dehydrogenase activity"/>
    <property type="evidence" value="ECO:0007669"/>
    <property type="project" value="TreeGrafter"/>
</dbReference>
<dbReference type="UniPathway" id="UPA00070"/>
<evidence type="ECO:0000256" key="1">
    <source>
        <dbReference type="ARBA" id="ARBA00001917"/>
    </source>
</evidence>
<dbReference type="GO" id="GO:0005737">
    <property type="term" value="C:cytoplasm"/>
    <property type="evidence" value="ECO:0007669"/>
    <property type="project" value="InterPro"/>
</dbReference>
<keyword evidence="4" id="KW-0288">FMN</keyword>
<reference evidence="8" key="1">
    <citation type="journal article" date="2014" name="Front. Microbiol.">
        <title>High frequency of phylogenetically diverse reductive dehalogenase-homologous genes in deep subseafloor sedimentary metagenomes.</title>
        <authorList>
            <person name="Kawai M."/>
            <person name="Futagami T."/>
            <person name="Toyoda A."/>
            <person name="Takaki Y."/>
            <person name="Nishi S."/>
            <person name="Hori S."/>
            <person name="Arai W."/>
            <person name="Tsubouchi T."/>
            <person name="Morono Y."/>
            <person name="Uchiyama I."/>
            <person name="Ito T."/>
            <person name="Fujiyama A."/>
            <person name="Inagaki F."/>
            <person name="Takami H."/>
        </authorList>
    </citation>
    <scope>NUCLEOTIDE SEQUENCE</scope>
    <source>
        <strain evidence="8">Expedition CK06-06</strain>
    </source>
</reference>